<dbReference type="SMART" id="SM00987">
    <property type="entry name" value="UreE_C"/>
    <property type="match status" value="1"/>
</dbReference>
<dbReference type="Gene3D" id="3.40.470.10">
    <property type="entry name" value="Uracil-DNA glycosylase-like domain"/>
    <property type="match status" value="1"/>
</dbReference>
<comment type="caution">
    <text evidence="11">The sequence shown here is derived from an EMBL/GenBank/DDBJ whole genome shotgun (WGS) entry which is preliminary data.</text>
</comment>
<evidence type="ECO:0000256" key="6">
    <source>
        <dbReference type="ARBA" id="ARBA00023014"/>
    </source>
</evidence>
<dbReference type="PANTHER" id="PTHR33693">
    <property type="entry name" value="TYPE-5 URACIL-DNA GLYCOSYLASE"/>
    <property type="match status" value="1"/>
</dbReference>
<protein>
    <recommendedName>
        <fullName evidence="9">Type-5 uracil-DNA glycosylase</fullName>
    </recommendedName>
</protein>
<keyword evidence="3" id="KW-0227">DNA damage</keyword>
<dbReference type="SMART" id="SM00986">
    <property type="entry name" value="UDG"/>
    <property type="match status" value="1"/>
</dbReference>
<dbReference type="InterPro" id="IPR044147">
    <property type="entry name" value="UdgB-like"/>
</dbReference>
<dbReference type="InterPro" id="IPR005122">
    <property type="entry name" value="Uracil-DNA_glycosylase-like"/>
</dbReference>
<dbReference type="CDD" id="cd10031">
    <property type="entry name" value="UDG-F5_TTUDGB_like"/>
    <property type="match status" value="1"/>
</dbReference>
<evidence type="ECO:0000256" key="1">
    <source>
        <dbReference type="ARBA" id="ARBA00022485"/>
    </source>
</evidence>
<keyword evidence="2" id="KW-0479">Metal-binding</keyword>
<dbReference type="SUPFAM" id="SSF52141">
    <property type="entry name" value="Uracil-DNA glycosylase-like"/>
    <property type="match status" value="1"/>
</dbReference>
<organism evidence="11 12">
    <name type="scientific">Falsiroseomonas frigidaquae</name>
    <dbReference type="NCBI Taxonomy" id="487318"/>
    <lineage>
        <taxon>Bacteria</taxon>
        <taxon>Pseudomonadati</taxon>
        <taxon>Pseudomonadota</taxon>
        <taxon>Alphaproteobacteria</taxon>
        <taxon>Acetobacterales</taxon>
        <taxon>Roseomonadaceae</taxon>
        <taxon>Falsiroseomonas</taxon>
    </lineage>
</organism>
<evidence type="ECO:0000256" key="2">
    <source>
        <dbReference type="ARBA" id="ARBA00022723"/>
    </source>
</evidence>
<comment type="similarity">
    <text evidence="8">Belongs to the uracil-DNA glycosylase (UDG) superfamily. Type 5 (UDGb) family.</text>
</comment>
<evidence type="ECO:0000256" key="8">
    <source>
        <dbReference type="ARBA" id="ARBA00023779"/>
    </source>
</evidence>
<dbReference type="EMBL" id="JAAVTX010000006">
    <property type="protein sequence ID" value="NKE47289.1"/>
    <property type="molecule type" value="Genomic_DNA"/>
</dbReference>
<evidence type="ECO:0000256" key="3">
    <source>
        <dbReference type="ARBA" id="ARBA00022763"/>
    </source>
</evidence>
<keyword evidence="7" id="KW-0234">DNA repair</keyword>
<evidence type="ECO:0000313" key="12">
    <source>
        <dbReference type="Proteomes" id="UP000765160"/>
    </source>
</evidence>
<evidence type="ECO:0000256" key="7">
    <source>
        <dbReference type="ARBA" id="ARBA00023204"/>
    </source>
</evidence>
<proteinExistence type="inferred from homology"/>
<evidence type="ECO:0000256" key="4">
    <source>
        <dbReference type="ARBA" id="ARBA00022801"/>
    </source>
</evidence>
<evidence type="ECO:0000259" key="10">
    <source>
        <dbReference type="SMART" id="SM00986"/>
    </source>
</evidence>
<keyword evidence="6" id="KW-0411">Iron-sulfur</keyword>
<evidence type="ECO:0000256" key="5">
    <source>
        <dbReference type="ARBA" id="ARBA00023004"/>
    </source>
</evidence>
<sequence length="233" mass="25232">MFGALQAAAAKDHALPLSPAPPLPAETPGHDCPLCPRLVAYRLENRAKWPDWHNGPVPCWGPADGRLLVLGLAPGVRGANRTGRPFTGDHAGKLLYATLLKYGLATGEYREDPKDGMQLQGVRIANAVRCVPPENLPTPAEITTCNRFVLAERLAMPKLRVVLALGLVAHNALLKSHRIPAARYKFAHGAQHALPDGVILADSYHVSRYNTNTGRLTTEMFEAAVREILPLLA</sequence>
<dbReference type="PANTHER" id="PTHR33693:SF3">
    <property type="entry name" value="TYPE-5 URACIL-DNA GLYCOSYLASE"/>
    <property type="match status" value="1"/>
</dbReference>
<accession>A0ABX1F4K4</accession>
<dbReference type="InterPro" id="IPR051536">
    <property type="entry name" value="UDG_Type-4/5"/>
</dbReference>
<keyword evidence="1" id="KW-0004">4Fe-4S</keyword>
<reference evidence="11 12" key="1">
    <citation type="submission" date="2020-03" db="EMBL/GenBank/DDBJ databases">
        <title>Roseomonas selenitidurans sp. nov. isolated from soil.</title>
        <authorList>
            <person name="Liu H."/>
        </authorList>
    </citation>
    <scope>NUCLEOTIDE SEQUENCE [LARGE SCALE GENOMIC DNA]</scope>
    <source>
        <strain evidence="11 12">JCM 15073</strain>
    </source>
</reference>
<keyword evidence="4" id="KW-0378">Hydrolase</keyword>
<dbReference type="Proteomes" id="UP000765160">
    <property type="component" value="Unassembled WGS sequence"/>
</dbReference>
<keyword evidence="12" id="KW-1185">Reference proteome</keyword>
<keyword evidence="5" id="KW-0408">Iron</keyword>
<dbReference type="InterPro" id="IPR036895">
    <property type="entry name" value="Uracil-DNA_glycosylase-like_sf"/>
</dbReference>
<evidence type="ECO:0000313" key="11">
    <source>
        <dbReference type="EMBL" id="NKE47289.1"/>
    </source>
</evidence>
<gene>
    <name evidence="11" type="ORF">HB662_21105</name>
</gene>
<name>A0ABX1F4K4_9PROT</name>
<feature type="domain" description="Uracil-DNA glycosylase-like" evidence="10">
    <location>
        <begin position="58"/>
        <end position="225"/>
    </location>
</feature>
<dbReference type="Pfam" id="PF03167">
    <property type="entry name" value="UDG"/>
    <property type="match status" value="1"/>
</dbReference>
<evidence type="ECO:0000256" key="9">
    <source>
        <dbReference type="ARBA" id="ARBA00023887"/>
    </source>
</evidence>